<organism evidence="6 7">
    <name type="scientific">Alkalithermobacter paradoxus</name>
    <dbReference type="NCBI Taxonomy" id="29349"/>
    <lineage>
        <taxon>Bacteria</taxon>
        <taxon>Bacillati</taxon>
        <taxon>Bacillota</taxon>
        <taxon>Clostridia</taxon>
        <taxon>Peptostreptococcales</taxon>
        <taxon>Tepidibacteraceae</taxon>
        <taxon>Alkalithermobacter</taxon>
    </lineage>
</organism>
<keyword evidence="7" id="KW-1185">Reference proteome</keyword>
<dbReference type="PANTHER" id="PTHR39190">
    <property type="entry name" value="FLAGELLAR ASSEMBLY FACTOR FLIW"/>
    <property type="match status" value="1"/>
</dbReference>
<keyword evidence="6" id="KW-0969">Cilium</keyword>
<evidence type="ECO:0000256" key="1">
    <source>
        <dbReference type="ARBA" id="ARBA00022490"/>
    </source>
</evidence>
<dbReference type="RefSeq" id="WP_079412157.1">
    <property type="nucleotide sequence ID" value="NZ_MZGW01000003.1"/>
</dbReference>
<evidence type="ECO:0000313" key="6">
    <source>
        <dbReference type="EMBL" id="OPJ56052.1"/>
    </source>
</evidence>
<dbReference type="EMBL" id="MZGW01000003">
    <property type="protein sequence ID" value="OPJ56052.1"/>
    <property type="molecule type" value="Genomic_DNA"/>
</dbReference>
<dbReference type="STRING" id="29349.CLOTH_12300"/>
<dbReference type="OrthoDB" id="9801235at2"/>
<accession>A0A1V4I7U6</accession>
<dbReference type="InterPro" id="IPR003775">
    <property type="entry name" value="Flagellar_assembly_factor_FliW"/>
</dbReference>
<gene>
    <name evidence="5 6" type="primary">fliW</name>
    <name evidence="6" type="ORF">CLOTH_12300</name>
</gene>
<name>A0A1V4I7U6_9FIRM</name>
<dbReference type="GO" id="GO:0044780">
    <property type="term" value="P:bacterial-type flagellum assembly"/>
    <property type="evidence" value="ECO:0007669"/>
    <property type="project" value="UniProtKB-UniRule"/>
</dbReference>
<proteinExistence type="inferred from homology"/>
<comment type="caution">
    <text evidence="6">The sequence shown here is derived from an EMBL/GenBank/DDBJ whole genome shotgun (WGS) entry which is preliminary data.</text>
</comment>
<dbReference type="InterPro" id="IPR024046">
    <property type="entry name" value="Flagellar_assmbl_FliW_dom_sf"/>
</dbReference>
<evidence type="ECO:0000313" key="7">
    <source>
        <dbReference type="Proteomes" id="UP000190140"/>
    </source>
</evidence>
<dbReference type="SUPFAM" id="SSF141457">
    <property type="entry name" value="BH3618-like"/>
    <property type="match status" value="1"/>
</dbReference>
<dbReference type="AlphaFoldDB" id="A0A1V4I7U6"/>
<keyword evidence="3 5" id="KW-0810">Translation regulation</keyword>
<evidence type="ECO:0000256" key="3">
    <source>
        <dbReference type="ARBA" id="ARBA00022845"/>
    </source>
</evidence>
<dbReference type="Gene3D" id="2.30.290.10">
    <property type="entry name" value="BH3618-like"/>
    <property type="match status" value="1"/>
</dbReference>
<dbReference type="HAMAP" id="MF_01185">
    <property type="entry name" value="FliW"/>
    <property type="match status" value="1"/>
</dbReference>
<keyword evidence="4 5" id="KW-0143">Chaperone</keyword>
<reference evidence="6 7" key="1">
    <citation type="submission" date="2017-03" db="EMBL/GenBank/DDBJ databases">
        <title>Genome sequence of Clostridium thermoalcaliphilum DSM 7309.</title>
        <authorList>
            <person name="Poehlein A."/>
            <person name="Daniel R."/>
        </authorList>
    </citation>
    <scope>NUCLEOTIDE SEQUENCE [LARGE SCALE GENOMIC DNA]</scope>
    <source>
        <strain evidence="6 7">DSM 7309</strain>
    </source>
</reference>
<sequence length="141" mass="16474">MKISTINFGEINIKEEDIITFEDGIPGFENLTKFVIIKEEDMVFEWLQSIEEDVTLSLINPFIVNPQYDFKINENTVKKLNIQSHEDISIYTVVTIPEDIKQIRTNLQAPIIINNKERKGRQIILDDNYPLRYNIFQKVGA</sequence>
<dbReference type="NCBIfam" id="NF009793">
    <property type="entry name" value="PRK13285.1-1"/>
    <property type="match status" value="1"/>
</dbReference>
<evidence type="ECO:0000256" key="4">
    <source>
        <dbReference type="ARBA" id="ARBA00023186"/>
    </source>
</evidence>
<dbReference type="GO" id="GO:0005737">
    <property type="term" value="C:cytoplasm"/>
    <property type="evidence" value="ECO:0007669"/>
    <property type="project" value="UniProtKB-SubCell"/>
</dbReference>
<dbReference type="PANTHER" id="PTHR39190:SF1">
    <property type="entry name" value="FLAGELLAR ASSEMBLY FACTOR FLIW"/>
    <property type="match status" value="1"/>
</dbReference>
<comment type="subcellular location">
    <subcellularLocation>
        <location evidence="5">Cytoplasm</location>
    </subcellularLocation>
</comment>
<comment type="function">
    <text evidence="5">Acts as an anti-CsrA protein, binds CsrA and prevents it from repressing translation of its target genes, one of which is flagellin. Binds to flagellin and participates in the assembly of the flagellum.</text>
</comment>
<protein>
    <recommendedName>
        <fullName evidence="5">Flagellar assembly factor FliW</fullName>
    </recommendedName>
</protein>
<evidence type="ECO:0000256" key="5">
    <source>
        <dbReference type="HAMAP-Rule" id="MF_01185"/>
    </source>
</evidence>
<comment type="subunit">
    <text evidence="5">Interacts with translational regulator CsrA and flagellin(s).</text>
</comment>
<comment type="similarity">
    <text evidence="5">Belongs to the FliW family.</text>
</comment>
<dbReference type="GO" id="GO:0006417">
    <property type="term" value="P:regulation of translation"/>
    <property type="evidence" value="ECO:0007669"/>
    <property type="project" value="UniProtKB-KW"/>
</dbReference>
<keyword evidence="2 5" id="KW-1005">Bacterial flagellum biogenesis</keyword>
<dbReference type="Proteomes" id="UP000190140">
    <property type="component" value="Unassembled WGS sequence"/>
</dbReference>
<dbReference type="Pfam" id="PF02623">
    <property type="entry name" value="FliW"/>
    <property type="match status" value="1"/>
</dbReference>
<keyword evidence="1 5" id="KW-0963">Cytoplasm</keyword>
<keyword evidence="6" id="KW-0966">Cell projection</keyword>
<evidence type="ECO:0000256" key="2">
    <source>
        <dbReference type="ARBA" id="ARBA00022795"/>
    </source>
</evidence>
<keyword evidence="6" id="KW-0282">Flagellum</keyword>